<feature type="region of interest" description="Disordered" evidence="1">
    <location>
        <begin position="165"/>
        <end position="185"/>
    </location>
</feature>
<organism evidence="3 4">
    <name type="scientific">Pseudoxanthomonas japonensis</name>
    <dbReference type="NCBI Taxonomy" id="69284"/>
    <lineage>
        <taxon>Bacteria</taxon>
        <taxon>Pseudomonadati</taxon>
        <taxon>Pseudomonadota</taxon>
        <taxon>Gammaproteobacteria</taxon>
        <taxon>Lysobacterales</taxon>
        <taxon>Lysobacteraceae</taxon>
        <taxon>Pseudoxanthomonas</taxon>
    </lineage>
</organism>
<gene>
    <name evidence="3" type="ORF">CSC78_07560</name>
</gene>
<dbReference type="PROSITE" id="PS51471">
    <property type="entry name" value="FE2OG_OXY"/>
    <property type="match status" value="1"/>
</dbReference>
<comment type="caution">
    <text evidence="3">The sequence shown here is derived from an EMBL/GenBank/DDBJ whole genome shotgun (WGS) entry which is preliminary data.</text>
</comment>
<dbReference type="EMBL" id="PDWW01000007">
    <property type="protein sequence ID" value="KAF1725867.1"/>
    <property type="molecule type" value="Genomic_DNA"/>
</dbReference>
<evidence type="ECO:0000313" key="4">
    <source>
        <dbReference type="Proteomes" id="UP000781710"/>
    </source>
</evidence>
<proteinExistence type="predicted"/>
<evidence type="ECO:0000256" key="1">
    <source>
        <dbReference type="SAM" id="MobiDB-lite"/>
    </source>
</evidence>
<dbReference type="Gene3D" id="2.60.120.590">
    <property type="entry name" value="Alpha-ketoglutarate-dependent dioxygenase AlkB-like"/>
    <property type="match status" value="1"/>
</dbReference>
<dbReference type="PANTHER" id="PTHR31212">
    <property type="entry name" value="ALPHA-KETOGLUTARATE-DEPENDENT DIOXYGENASE ALKB HOMOLOG 3"/>
    <property type="match status" value="1"/>
</dbReference>
<dbReference type="SUPFAM" id="SSF51197">
    <property type="entry name" value="Clavaminate synthase-like"/>
    <property type="match status" value="1"/>
</dbReference>
<keyword evidence="3" id="KW-0560">Oxidoreductase</keyword>
<reference evidence="3 4" key="1">
    <citation type="submission" date="2017-10" db="EMBL/GenBank/DDBJ databases">
        <title>Whole genome sequencing of members of genus Pseudoxanthomonas.</title>
        <authorList>
            <person name="Kumar S."/>
            <person name="Bansal K."/>
            <person name="Kaur A."/>
            <person name="Patil P."/>
            <person name="Sharma S."/>
            <person name="Patil P.B."/>
        </authorList>
    </citation>
    <scope>NUCLEOTIDE SEQUENCE [LARGE SCALE GENOMIC DNA]</scope>
    <source>
        <strain evidence="3 4">DSM 17109</strain>
    </source>
</reference>
<keyword evidence="3" id="KW-0223">Dioxygenase</keyword>
<dbReference type="InterPro" id="IPR032854">
    <property type="entry name" value="ALKBH3"/>
</dbReference>
<dbReference type="Proteomes" id="UP000781710">
    <property type="component" value="Unassembled WGS sequence"/>
</dbReference>
<protein>
    <submittedName>
        <fullName evidence="3">Alpha-ketoglutarate-dependent dioxygenase AlkB</fullName>
    </submittedName>
</protein>
<name>A0ABQ6ZIM4_9GAMM</name>
<dbReference type="InterPro" id="IPR027450">
    <property type="entry name" value="AlkB-like"/>
</dbReference>
<accession>A0ABQ6ZIM4</accession>
<dbReference type="Pfam" id="PF13532">
    <property type="entry name" value="2OG-FeII_Oxy_2"/>
    <property type="match status" value="1"/>
</dbReference>
<dbReference type="InterPro" id="IPR005123">
    <property type="entry name" value="Oxoglu/Fe-dep_dioxygenase_dom"/>
</dbReference>
<keyword evidence="4" id="KW-1185">Reference proteome</keyword>
<evidence type="ECO:0000313" key="3">
    <source>
        <dbReference type="EMBL" id="KAF1725867.1"/>
    </source>
</evidence>
<feature type="domain" description="Fe2OG dioxygenase" evidence="2">
    <location>
        <begin position="98"/>
        <end position="196"/>
    </location>
</feature>
<dbReference type="GO" id="GO:0051213">
    <property type="term" value="F:dioxygenase activity"/>
    <property type="evidence" value="ECO:0007669"/>
    <property type="project" value="UniProtKB-KW"/>
</dbReference>
<dbReference type="InterPro" id="IPR037151">
    <property type="entry name" value="AlkB-like_sf"/>
</dbReference>
<dbReference type="PANTHER" id="PTHR31212:SF4">
    <property type="entry name" value="ALPHA-KETOGLUTARATE-DEPENDENT DIOXYGENASE ALKB HOMOLOG 3"/>
    <property type="match status" value="1"/>
</dbReference>
<evidence type="ECO:0000259" key="2">
    <source>
        <dbReference type="PROSITE" id="PS51471"/>
    </source>
</evidence>
<sequence length="205" mass="22539">MRALATLTDDLFAPAMVQLVDDAEGGVRYWPEVIDPLTARAWFDRLRASAAWTHLQRPMYDRIVDVPRLLANYAVDALPDDLPLAALLACVQAKAPAPYSHIGMNLYRDGHDSVAMHGDKLHTVAAHHPITLVSLGAPRRMLIRAREGKRETVAVDLASGSVLSMSHASQRTHEHGIPKTRRSQGPRISVVFRVRPAPSSSSHPL</sequence>
<dbReference type="RefSeq" id="WP_162337298.1">
    <property type="nucleotide sequence ID" value="NZ_JBHSRQ010000011.1"/>
</dbReference>